<name>A9KHJ0_LACP7</name>
<evidence type="ECO:0000313" key="3">
    <source>
        <dbReference type="Proteomes" id="UP000000370"/>
    </source>
</evidence>
<reference evidence="3" key="1">
    <citation type="submission" date="2007-11" db="EMBL/GenBank/DDBJ databases">
        <title>Complete genome sequence of Clostridium phytofermentans ISDg.</title>
        <authorList>
            <person name="Leschine S.B."/>
            <person name="Warnick T.A."/>
            <person name="Blanchard J.L."/>
            <person name="Schnell D.J."/>
            <person name="Petit E.L."/>
            <person name="LaTouf W.G."/>
            <person name="Copeland A."/>
            <person name="Lucas S."/>
            <person name="Lapidus A."/>
            <person name="Barry K."/>
            <person name="Glavina del Rio T."/>
            <person name="Dalin E."/>
            <person name="Tice H."/>
            <person name="Pitluck S."/>
            <person name="Kiss H."/>
            <person name="Brettin T."/>
            <person name="Bruce D."/>
            <person name="Detter J.C."/>
            <person name="Han C."/>
            <person name="Kuske C."/>
            <person name="Schmutz J."/>
            <person name="Larimer F."/>
            <person name="Land M."/>
            <person name="Hauser L."/>
            <person name="Kyrpides N."/>
            <person name="Kim E.A."/>
            <person name="Richardson P."/>
        </authorList>
    </citation>
    <scope>NUCLEOTIDE SEQUENCE [LARGE SCALE GENOMIC DNA]</scope>
    <source>
        <strain evidence="3">ATCC 700394 / DSM 18823 / ISDg</strain>
    </source>
</reference>
<dbReference type="STRING" id="357809.Cphy_0470"/>
<keyword evidence="1" id="KW-0812">Transmembrane</keyword>
<keyword evidence="1" id="KW-1133">Transmembrane helix</keyword>
<sequence length="96" mass="11153">MEYSNEKNIGVIISIMILCTAGYVIQRNNRAHEDIEVIHMEVDRVVYHNLTELMNASDLVVIGEYCQDTEQLIEYSFSNEFNKNVITDMISTISYR</sequence>
<accession>A9KHJ0</accession>
<evidence type="ECO:0000313" key="2">
    <source>
        <dbReference type="EMBL" id="ABX40857.1"/>
    </source>
</evidence>
<gene>
    <name evidence="2" type="ordered locus">Cphy_0470</name>
</gene>
<evidence type="ECO:0000256" key="1">
    <source>
        <dbReference type="SAM" id="Phobius"/>
    </source>
</evidence>
<keyword evidence="1" id="KW-0472">Membrane</keyword>
<dbReference type="HOGENOM" id="CLU_2354828_0_0_9"/>
<dbReference type="KEGG" id="cpy:Cphy_0470"/>
<dbReference type="Proteomes" id="UP000000370">
    <property type="component" value="Chromosome"/>
</dbReference>
<feature type="transmembrane region" description="Helical" evidence="1">
    <location>
        <begin position="6"/>
        <end position="25"/>
    </location>
</feature>
<protein>
    <submittedName>
        <fullName evidence="2">Uncharacterized protein</fullName>
    </submittedName>
</protein>
<organism evidence="2 3">
    <name type="scientific">Lachnoclostridium phytofermentans (strain ATCC 700394 / DSM 18823 / ISDg)</name>
    <name type="common">Clostridium phytofermentans</name>
    <dbReference type="NCBI Taxonomy" id="357809"/>
    <lineage>
        <taxon>Bacteria</taxon>
        <taxon>Bacillati</taxon>
        <taxon>Bacillota</taxon>
        <taxon>Clostridia</taxon>
        <taxon>Lachnospirales</taxon>
        <taxon>Lachnospiraceae</taxon>
    </lineage>
</organism>
<dbReference type="AlphaFoldDB" id="A9KHJ0"/>
<dbReference type="EMBL" id="CP000885">
    <property type="protein sequence ID" value="ABX40857.1"/>
    <property type="molecule type" value="Genomic_DNA"/>
</dbReference>
<keyword evidence="3" id="KW-1185">Reference proteome</keyword>
<proteinExistence type="predicted"/>